<dbReference type="OrthoDB" id="8663148at2"/>
<dbReference type="SUPFAM" id="SSF53850">
    <property type="entry name" value="Periplasmic binding protein-like II"/>
    <property type="match status" value="1"/>
</dbReference>
<dbReference type="Gene3D" id="3.40.190.10">
    <property type="entry name" value="Periplasmic binding protein-like II"/>
    <property type="match status" value="2"/>
</dbReference>
<dbReference type="PANTHER" id="PTHR43649:SF14">
    <property type="entry name" value="BLR3389 PROTEIN"/>
    <property type="match status" value="1"/>
</dbReference>
<dbReference type="AlphaFoldDB" id="A0A1C6V1C3"/>
<protein>
    <submittedName>
        <fullName evidence="1">Carbohydrate ABC transporter substrate-binding protein, CUT1 family</fullName>
    </submittedName>
</protein>
<sequence>MTLTFLTDHTAERMAQLDERIVREWNAQHPDVPVTLSLIDHEELKEKLGDYLADERPPDVMTWVAGNRSESLISDGLMLDVTPLWGRDDLSRAYDPRFRPGSGETAHYLPTSQYWWAVYYRRSVLESLGITTPIENWDDLRAAARTLKSAGIAPFALGAKHHCPSAAWFDYLNLRINGPAFHRELLDLRVPYTDDRVRSVFTFWQRLLDDGWFLGSPTDYDEQDAVDALLDGRAGMTLIGAYVSDEYLPEDQSDIDLFRFPILDPGLPVGEDAPVDGYFAPGRTAAPEQARAFLAYLGSRQVQQLTVETLTVLPTRDDVDVTRAAPHVAKGMEVLRRADSVSQFYDLDTPWELAEVGMAAIQAFLREPDRAAELLRTVEDRRAQLRRL</sequence>
<reference evidence="2" key="1">
    <citation type="submission" date="2016-06" db="EMBL/GenBank/DDBJ databases">
        <authorList>
            <person name="Varghese N."/>
            <person name="Submissions Spin"/>
        </authorList>
    </citation>
    <scope>NUCLEOTIDE SEQUENCE [LARGE SCALE GENOMIC DNA]</scope>
    <source>
        <strain evidence="2">DSM 44814</strain>
    </source>
</reference>
<dbReference type="Pfam" id="PF01547">
    <property type="entry name" value="SBP_bac_1"/>
    <property type="match status" value="1"/>
</dbReference>
<dbReference type="EMBL" id="FMHY01000002">
    <property type="protein sequence ID" value="SCL60102.1"/>
    <property type="molecule type" value="Genomic_DNA"/>
</dbReference>
<dbReference type="InterPro" id="IPR006059">
    <property type="entry name" value="SBP"/>
</dbReference>
<organism evidence="1 2">
    <name type="scientific">Micromonospora eburnea</name>
    <dbReference type="NCBI Taxonomy" id="227316"/>
    <lineage>
        <taxon>Bacteria</taxon>
        <taxon>Bacillati</taxon>
        <taxon>Actinomycetota</taxon>
        <taxon>Actinomycetes</taxon>
        <taxon>Micromonosporales</taxon>
        <taxon>Micromonosporaceae</taxon>
        <taxon>Micromonospora</taxon>
    </lineage>
</organism>
<gene>
    <name evidence="1" type="ORF">GA0070604_4220</name>
</gene>
<evidence type="ECO:0000313" key="2">
    <source>
        <dbReference type="Proteomes" id="UP000199696"/>
    </source>
</evidence>
<dbReference type="RefSeq" id="WP_091121055.1">
    <property type="nucleotide sequence ID" value="NZ_FMHY01000002.1"/>
</dbReference>
<proteinExistence type="predicted"/>
<dbReference type="STRING" id="227316.GA0070604_4220"/>
<accession>A0A1C6V1C3</accession>
<evidence type="ECO:0000313" key="1">
    <source>
        <dbReference type="EMBL" id="SCL60102.1"/>
    </source>
</evidence>
<dbReference type="PANTHER" id="PTHR43649">
    <property type="entry name" value="ARABINOSE-BINDING PROTEIN-RELATED"/>
    <property type="match status" value="1"/>
</dbReference>
<dbReference type="InterPro" id="IPR050490">
    <property type="entry name" value="Bact_solute-bd_prot1"/>
</dbReference>
<name>A0A1C6V1C3_9ACTN</name>
<dbReference type="Proteomes" id="UP000199696">
    <property type="component" value="Unassembled WGS sequence"/>
</dbReference>
<keyword evidence="2" id="KW-1185">Reference proteome</keyword>